<comment type="similarity">
    <text evidence="3 13">Belongs to the homoserine dehydrogenase family.</text>
</comment>
<dbReference type="PIRSF" id="PIRSF036497">
    <property type="entry name" value="HDH_short"/>
    <property type="match status" value="1"/>
</dbReference>
<evidence type="ECO:0000313" key="16">
    <source>
        <dbReference type="EMBL" id="PUD83127.1"/>
    </source>
</evidence>
<evidence type="ECO:0000259" key="15">
    <source>
        <dbReference type="Pfam" id="PF03447"/>
    </source>
</evidence>
<protein>
    <recommendedName>
        <fullName evidence="5 12">Homoserine dehydrogenase</fullName>
        <ecNumber evidence="4 12">1.1.1.3</ecNumber>
    </recommendedName>
</protein>
<feature type="binding site" evidence="11">
    <location>
        <position position="186"/>
    </location>
    <ligand>
        <name>L-homoserine</name>
        <dbReference type="ChEBI" id="CHEBI:57476"/>
    </ligand>
</feature>
<dbReference type="SUPFAM" id="SSF55347">
    <property type="entry name" value="Glyceraldehyde-3-phosphate dehydrogenase-like, C-terminal domain"/>
    <property type="match status" value="1"/>
</dbReference>
<dbReference type="PROSITE" id="PS01042">
    <property type="entry name" value="HOMOSER_DHGENASE"/>
    <property type="match status" value="1"/>
</dbReference>
<dbReference type="GO" id="GO:0050661">
    <property type="term" value="F:NADP binding"/>
    <property type="evidence" value="ECO:0007669"/>
    <property type="project" value="InterPro"/>
</dbReference>
<feature type="non-terminal residue" evidence="16">
    <location>
        <position position="275"/>
    </location>
</feature>
<evidence type="ECO:0000313" key="17">
    <source>
        <dbReference type="Proteomes" id="UP000244700"/>
    </source>
</evidence>
<evidence type="ECO:0000256" key="10">
    <source>
        <dbReference type="PIRSR" id="PIRSR036497-1"/>
    </source>
</evidence>
<dbReference type="UniPathway" id="UPA00051">
    <property type="reaction ID" value="UER00465"/>
</dbReference>
<dbReference type="NCBIfam" id="NF004976">
    <property type="entry name" value="PRK06349.1"/>
    <property type="match status" value="1"/>
</dbReference>
<dbReference type="Pfam" id="PF00742">
    <property type="entry name" value="Homoserine_dh"/>
    <property type="match status" value="1"/>
</dbReference>
<keyword evidence="9 12" id="KW-0486">Methionine biosynthesis</keyword>
<dbReference type="EC" id="1.1.1.3" evidence="4 12"/>
<evidence type="ECO:0000256" key="9">
    <source>
        <dbReference type="ARBA" id="ARBA00023167"/>
    </source>
</evidence>
<dbReference type="AlphaFoldDB" id="A0A2T6VZ56"/>
<accession>A0A2T6VZ56</accession>
<keyword evidence="6 12" id="KW-0028">Amino-acid biosynthesis</keyword>
<dbReference type="InterPro" id="IPR019811">
    <property type="entry name" value="HDH_CS"/>
</dbReference>
<feature type="binding site" evidence="11">
    <location>
        <begin position="11"/>
        <end position="16"/>
    </location>
    <ligand>
        <name>NADP(+)</name>
        <dbReference type="ChEBI" id="CHEBI:58349"/>
    </ligand>
</feature>
<evidence type="ECO:0000256" key="5">
    <source>
        <dbReference type="ARBA" id="ARBA00013376"/>
    </source>
</evidence>
<dbReference type="SUPFAM" id="SSF51735">
    <property type="entry name" value="NAD(P)-binding Rossmann-fold domains"/>
    <property type="match status" value="1"/>
</dbReference>
<feature type="binding site" evidence="11">
    <location>
        <position position="103"/>
    </location>
    <ligand>
        <name>NADPH</name>
        <dbReference type="ChEBI" id="CHEBI:57783"/>
    </ligand>
</feature>
<evidence type="ECO:0000256" key="3">
    <source>
        <dbReference type="ARBA" id="ARBA00006753"/>
    </source>
</evidence>
<evidence type="ECO:0000256" key="8">
    <source>
        <dbReference type="ARBA" id="ARBA00023002"/>
    </source>
</evidence>
<feature type="domain" description="Aspartate/homoserine dehydrogenase NAD-binding" evidence="15">
    <location>
        <begin position="11"/>
        <end position="119"/>
    </location>
</feature>
<reference evidence="16 17" key="1">
    <citation type="submission" date="2018-01" db="EMBL/GenBank/DDBJ databases">
        <title>Helicobacter pylori genome-wide association study shows promise for predicting gastric cancer risk.</title>
        <authorList>
            <person name="Berthenet E."/>
            <person name="Yahara K."/>
            <person name="Thorell K."/>
            <person name="Pascoe B."/>
            <person name="Meric G."/>
            <person name="Mikhail J.M."/>
            <person name="Engstrand L."/>
            <person name="Enroth H."/>
            <person name="Burette A."/>
            <person name="Megraud F."/>
            <person name="Atherton J."/>
            <person name="Smith S."/>
            <person name="Wilkinson T.S."/>
            <person name="Hitchings M.D."/>
            <person name="Falush D."/>
            <person name="Sheppard S.K."/>
        </authorList>
    </citation>
    <scope>NUCLEOTIDE SEQUENCE [LARGE SCALE GENOMIC DNA]</scope>
    <source>
        <strain evidence="16 17">GIL237</strain>
    </source>
</reference>
<feature type="active site" description="Proton donor" evidence="10">
    <location>
        <position position="201"/>
    </location>
</feature>
<evidence type="ECO:0000256" key="12">
    <source>
        <dbReference type="RuleBase" id="RU000579"/>
    </source>
</evidence>
<dbReference type="InterPro" id="IPR005106">
    <property type="entry name" value="Asp/hSer_DH_NAD-bd"/>
</dbReference>
<feature type="domain" description="Homoserine dehydrogenase catalytic" evidence="14">
    <location>
        <begin position="133"/>
        <end position="275"/>
    </location>
</feature>
<keyword evidence="8 12" id="KW-0560">Oxidoreductase</keyword>
<dbReference type="GO" id="GO:0004412">
    <property type="term" value="F:homoserine dehydrogenase activity"/>
    <property type="evidence" value="ECO:0007669"/>
    <property type="project" value="UniProtKB-EC"/>
</dbReference>
<evidence type="ECO:0000256" key="7">
    <source>
        <dbReference type="ARBA" id="ARBA00022697"/>
    </source>
</evidence>
<comment type="pathway">
    <text evidence="1 12">Amino-acid biosynthesis; L-threonine biosynthesis; L-threonine from L-aspartate: step 3/5.</text>
</comment>
<dbReference type="Gene3D" id="3.30.360.10">
    <property type="entry name" value="Dihydrodipicolinate Reductase, domain 2"/>
    <property type="match status" value="1"/>
</dbReference>
<dbReference type="PANTHER" id="PTHR43331:SF1">
    <property type="entry name" value="HOMOSERINE DEHYDROGENASE"/>
    <property type="match status" value="1"/>
</dbReference>
<comment type="catalytic activity">
    <reaction evidence="12">
        <text>L-homoserine + NADP(+) = L-aspartate 4-semialdehyde + NADPH + H(+)</text>
        <dbReference type="Rhea" id="RHEA:15761"/>
        <dbReference type="ChEBI" id="CHEBI:15378"/>
        <dbReference type="ChEBI" id="CHEBI:57476"/>
        <dbReference type="ChEBI" id="CHEBI:57783"/>
        <dbReference type="ChEBI" id="CHEBI:58349"/>
        <dbReference type="ChEBI" id="CHEBI:537519"/>
        <dbReference type="EC" id="1.1.1.3"/>
    </reaction>
</comment>
<evidence type="ECO:0000256" key="11">
    <source>
        <dbReference type="PIRSR" id="PIRSR036497-2"/>
    </source>
</evidence>
<evidence type="ECO:0000256" key="2">
    <source>
        <dbReference type="ARBA" id="ARBA00005062"/>
    </source>
</evidence>
<evidence type="ECO:0000256" key="13">
    <source>
        <dbReference type="RuleBase" id="RU004171"/>
    </source>
</evidence>
<dbReference type="Gene3D" id="3.40.50.720">
    <property type="entry name" value="NAD(P)-binding Rossmann-like Domain"/>
    <property type="match status" value="1"/>
</dbReference>
<dbReference type="Proteomes" id="UP000244700">
    <property type="component" value="Unassembled WGS sequence"/>
</dbReference>
<dbReference type="FunFam" id="3.30.360.10:FF:000005">
    <property type="entry name" value="Homoserine dehydrogenase"/>
    <property type="match status" value="1"/>
</dbReference>
<evidence type="ECO:0000256" key="4">
    <source>
        <dbReference type="ARBA" id="ARBA00013213"/>
    </source>
</evidence>
<dbReference type="InterPro" id="IPR036291">
    <property type="entry name" value="NAD(P)-bd_dom_sf"/>
</dbReference>
<gene>
    <name evidence="16" type="ORF">C2R72_00105</name>
</gene>
<evidence type="ECO:0000259" key="14">
    <source>
        <dbReference type="Pfam" id="PF00742"/>
    </source>
</evidence>
<dbReference type="Pfam" id="PF03447">
    <property type="entry name" value="NAD_binding_3"/>
    <property type="match status" value="1"/>
</dbReference>
<dbReference type="EMBL" id="QBQT01000007">
    <property type="protein sequence ID" value="PUD83127.1"/>
    <property type="molecule type" value="Genomic_DNA"/>
</dbReference>
<dbReference type="PANTHER" id="PTHR43331">
    <property type="entry name" value="HOMOSERINE DEHYDROGENASE"/>
    <property type="match status" value="1"/>
</dbReference>
<dbReference type="InterPro" id="IPR001342">
    <property type="entry name" value="HDH_cat"/>
</dbReference>
<sequence length="275" mass="30328">MKKRLNIGLVGLGCVGSAVAKILQENQEIIKDRAGVEIKIKKAVVRDVKKHKGYPFEISNDLESLIEDEEIDIVVELMGGVEAPYLLAKKTLANQKAFVTANKAMLAYHRYELEQTAKNTPIGFEASVCGGIPIIKALKDGLSANHILSFKGILNGTSNYILSQMFKNQASFKDALKDAQRLGYAELNPEFDIKGIDAAHKLLILASLAYGIDAKLEEILIEGIEKIEPDDMEFAKEFGYSIKLLGIAKKHPDCIELRVHPSMIKNECMLSKVDG</sequence>
<organism evidence="16 17">
    <name type="scientific">Helicobacter pylori</name>
    <name type="common">Campylobacter pylori</name>
    <dbReference type="NCBI Taxonomy" id="210"/>
    <lineage>
        <taxon>Bacteria</taxon>
        <taxon>Pseudomonadati</taxon>
        <taxon>Campylobacterota</taxon>
        <taxon>Epsilonproteobacteria</taxon>
        <taxon>Campylobacterales</taxon>
        <taxon>Helicobacteraceae</taxon>
        <taxon>Helicobacter</taxon>
    </lineage>
</organism>
<dbReference type="UniPathway" id="UPA00050">
    <property type="reaction ID" value="UER00063"/>
</dbReference>
<dbReference type="GO" id="GO:0009086">
    <property type="term" value="P:methionine biosynthetic process"/>
    <property type="evidence" value="ECO:0007669"/>
    <property type="project" value="UniProtKB-KW"/>
</dbReference>
<dbReference type="InterPro" id="IPR022697">
    <property type="entry name" value="HDH_short"/>
</dbReference>
<evidence type="ECO:0000256" key="1">
    <source>
        <dbReference type="ARBA" id="ARBA00005056"/>
    </source>
</evidence>
<name>A0A2T6VZ56_HELPX</name>
<proteinExistence type="inferred from homology"/>
<keyword evidence="7 12" id="KW-0791">Threonine biosynthesis</keyword>
<evidence type="ECO:0000256" key="6">
    <source>
        <dbReference type="ARBA" id="ARBA00022605"/>
    </source>
</evidence>
<dbReference type="GO" id="GO:0009088">
    <property type="term" value="P:threonine biosynthetic process"/>
    <property type="evidence" value="ECO:0007669"/>
    <property type="project" value="UniProtKB-UniPathway"/>
</dbReference>
<comment type="caution">
    <text evidence="16">The sequence shown here is derived from an EMBL/GenBank/DDBJ whole genome shotgun (WGS) entry which is preliminary data.</text>
</comment>
<comment type="pathway">
    <text evidence="2 12">Amino-acid biosynthesis; L-methionine biosynthesis via de novo pathway; L-homoserine from L-aspartate: step 3/3.</text>
</comment>
<keyword evidence="11 12" id="KW-0521">NADP</keyword>